<evidence type="ECO:0000313" key="8">
    <source>
        <dbReference type="Proteomes" id="UP000289856"/>
    </source>
</evidence>
<dbReference type="InterPro" id="IPR018062">
    <property type="entry name" value="HTH_AraC-typ_CS"/>
</dbReference>
<keyword evidence="3" id="KW-0804">Transcription</keyword>
<dbReference type="Proteomes" id="UP000289856">
    <property type="component" value="Chromosome"/>
</dbReference>
<dbReference type="Gene3D" id="3.40.50.2300">
    <property type="match status" value="1"/>
</dbReference>
<gene>
    <name evidence="7" type="ORF">KCTCHS21_13580</name>
</gene>
<dbReference type="GO" id="GO:0000160">
    <property type="term" value="P:phosphorelay signal transduction system"/>
    <property type="evidence" value="ECO:0007669"/>
    <property type="project" value="InterPro"/>
</dbReference>
<dbReference type="EMBL" id="AP019400">
    <property type="protein sequence ID" value="BBI31959.1"/>
    <property type="molecule type" value="Genomic_DNA"/>
</dbReference>
<keyword evidence="8" id="KW-1185">Reference proteome</keyword>
<dbReference type="Pfam" id="PF12833">
    <property type="entry name" value="HTH_18"/>
    <property type="match status" value="1"/>
</dbReference>
<dbReference type="PROSITE" id="PS01124">
    <property type="entry name" value="HTH_ARAC_FAMILY_2"/>
    <property type="match status" value="1"/>
</dbReference>
<dbReference type="OrthoDB" id="159632at2"/>
<dbReference type="KEGG" id="cohn:KCTCHS21_13580"/>
<keyword evidence="1" id="KW-0805">Transcription regulation</keyword>
<dbReference type="SMART" id="SM00448">
    <property type="entry name" value="REC"/>
    <property type="match status" value="1"/>
</dbReference>
<evidence type="ECO:0000259" key="6">
    <source>
        <dbReference type="PROSITE" id="PS50110"/>
    </source>
</evidence>
<proteinExistence type="predicted"/>
<dbReference type="InterPro" id="IPR001789">
    <property type="entry name" value="Sig_transdc_resp-reg_receiver"/>
</dbReference>
<dbReference type="PROSITE" id="PS00041">
    <property type="entry name" value="HTH_ARAC_FAMILY_1"/>
    <property type="match status" value="1"/>
</dbReference>
<feature type="domain" description="HTH araC/xylS-type" evidence="5">
    <location>
        <begin position="140"/>
        <end position="239"/>
    </location>
</feature>
<dbReference type="GO" id="GO:0043565">
    <property type="term" value="F:sequence-specific DNA binding"/>
    <property type="evidence" value="ECO:0007669"/>
    <property type="project" value="InterPro"/>
</dbReference>
<dbReference type="SMART" id="SM00342">
    <property type="entry name" value="HTH_ARAC"/>
    <property type="match status" value="1"/>
</dbReference>
<evidence type="ECO:0000256" key="1">
    <source>
        <dbReference type="ARBA" id="ARBA00023015"/>
    </source>
</evidence>
<dbReference type="PANTHER" id="PTHR43280:SF28">
    <property type="entry name" value="HTH-TYPE TRANSCRIPTIONAL ACTIVATOR RHAS"/>
    <property type="match status" value="1"/>
</dbReference>
<evidence type="ECO:0000256" key="2">
    <source>
        <dbReference type="ARBA" id="ARBA00023125"/>
    </source>
</evidence>
<feature type="modified residue" description="4-aspartylphosphate" evidence="4">
    <location>
        <position position="55"/>
    </location>
</feature>
<evidence type="ECO:0000256" key="4">
    <source>
        <dbReference type="PROSITE-ProRule" id="PRU00169"/>
    </source>
</evidence>
<sequence>MLNIALVDDEDTILFGMTKLISEMNDNYHVIATFNNGQEVLDSTLLGQFDLLITDIKMPCMDGLELIKEVVLHYPDLPCLIVSGFSEFDYARTAMRYGVIDYLLKPVDPDELNEKLSSILQAKQPLVITQIDGDKNKAIRLVKNWISAHYDSELDMSALAELVHLNPNYLSRLFKIETGESLTGYLIHTRMQKAKELLVNQLELKIYEIAERIGYNDSTYFTKLFKKLNGYTPLEYRNKQ</sequence>
<protein>
    <submittedName>
        <fullName evidence="7">DNA-binding response regulator</fullName>
    </submittedName>
</protein>
<dbReference type="Gene3D" id="1.10.10.60">
    <property type="entry name" value="Homeodomain-like"/>
    <property type="match status" value="2"/>
</dbReference>
<dbReference type="Pfam" id="PF00072">
    <property type="entry name" value="Response_reg"/>
    <property type="match status" value="1"/>
</dbReference>
<evidence type="ECO:0000256" key="3">
    <source>
        <dbReference type="ARBA" id="ARBA00023163"/>
    </source>
</evidence>
<evidence type="ECO:0000259" key="5">
    <source>
        <dbReference type="PROSITE" id="PS01124"/>
    </source>
</evidence>
<dbReference type="InterPro" id="IPR011006">
    <property type="entry name" value="CheY-like_superfamily"/>
</dbReference>
<dbReference type="RefSeq" id="WP_130606142.1">
    <property type="nucleotide sequence ID" value="NZ_AP019400.1"/>
</dbReference>
<dbReference type="SUPFAM" id="SSF46689">
    <property type="entry name" value="Homeodomain-like"/>
    <property type="match status" value="2"/>
</dbReference>
<evidence type="ECO:0000313" key="7">
    <source>
        <dbReference type="EMBL" id="BBI31959.1"/>
    </source>
</evidence>
<accession>A0A3T1D1R5</accession>
<dbReference type="AlphaFoldDB" id="A0A3T1D1R5"/>
<dbReference type="GO" id="GO:0003700">
    <property type="term" value="F:DNA-binding transcription factor activity"/>
    <property type="evidence" value="ECO:0007669"/>
    <property type="project" value="InterPro"/>
</dbReference>
<dbReference type="PANTHER" id="PTHR43280">
    <property type="entry name" value="ARAC-FAMILY TRANSCRIPTIONAL REGULATOR"/>
    <property type="match status" value="1"/>
</dbReference>
<dbReference type="InterPro" id="IPR020449">
    <property type="entry name" value="Tscrpt_reg_AraC-type_HTH"/>
</dbReference>
<dbReference type="PROSITE" id="PS50110">
    <property type="entry name" value="RESPONSE_REGULATORY"/>
    <property type="match status" value="1"/>
</dbReference>
<reference evidence="7 8" key="1">
    <citation type="submission" date="2019-01" db="EMBL/GenBank/DDBJ databases">
        <title>Complete genome sequence of Cohnella hallensis HS21 isolated from Korean fir (Abies koreana) rhizospheric soil.</title>
        <authorList>
            <person name="Jiang L."/>
            <person name="Kang S.W."/>
            <person name="Kim S."/>
            <person name="Jung J."/>
            <person name="Kim C.Y."/>
            <person name="Kim D.H."/>
            <person name="Kim S.W."/>
            <person name="Lee J."/>
        </authorList>
    </citation>
    <scope>NUCLEOTIDE SEQUENCE [LARGE SCALE GENOMIC DNA]</scope>
    <source>
        <strain evidence="7 8">HS21</strain>
    </source>
</reference>
<dbReference type="InterPro" id="IPR009057">
    <property type="entry name" value="Homeodomain-like_sf"/>
</dbReference>
<dbReference type="CDD" id="cd17536">
    <property type="entry name" value="REC_YesN-like"/>
    <property type="match status" value="1"/>
</dbReference>
<keyword evidence="4" id="KW-0597">Phosphoprotein</keyword>
<organism evidence="7 8">
    <name type="scientific">Cohnella abietis</name>
    <dbReference type="NCBI Taxonomy" id="2507935"/>
    <lineage>
        <taxon>Bacteria</taxon>
        <taxon>Bacillati</taxon>
        <taxon>Bacillota</taxon>
        <taxon>Bacilli</taxon>
        <taxon>Bacillales</taxon>
        <taxon>Paenibacillaceae</taxon>
        <taxon>Cohnella</taxon>
    </lineage>
</organism>
<feature type="domain" description="Response regulatory" evidence="6">
    <location>
        <begin position="3"/>
        <end position="120"/>
    </location>
</feature>
<name>A0A3T1D1R5_9BACL</name>
<dbReference type="SUPFAM" id="SSF52172">
    <property type="entry name" value="CheY-like"/>
    <property type="match status" value="1"/>
</dbReference>
<keyword evidence="2 7" id="KW-0238">DNA-binding</keyword>
<dbReference type="PRINTS" id="PR00032">
    <property type="entry name" value="HTHARAC"/>
</dbReference>
<dbReference type="InterPro" id="IPR018060">
    <property type="entry name" value="HTH_AraC"/>
</dbReference>